<evidence type="ECO:0000256" key="3">
    <source>
        <dbReference type="SAM" id="SignalP"/>
    </source>
</evidence>
<feature type="transmembrane region" description="Helical" evidence="2">
    <location>
        <begin position="83"/>
        <end position="109"/>
    </location>
</feature>
<keyword evidence="3" id="KW-0732">Signal</keyword>
<proteinExistence type="predicted"/>
<gene>
    <name evidence="4" type="ORF">KFE25_013133</name>
</gene>
<dbReference type="AlphaFoldDB" id="A0A8J5XBG2"/>
<keyword evidence="5" id="KW-1185">Reference proteome</keyword>
<keyword evidence="2" id="KW-0472">Membrane</keyword>
<feature type="compositionally biased region" description="Basic and acidic residues" evidence="1">
    <location>
        <begin position="49"/>
        <end position="68"/>
    </location>
</feature>
<keyword evidence="2" id="KW-1133">Transmembrane helix</keyword>
<protein>
    <submittedName>
        <fullName evidence="4">Uncharacterized protein</fullName>
    </submittedName>
</protein>
<feature type="signal peptide" evidence="3">
    <location>
        <begin position="1"/>
        <end position="21"/>
    </location>
</feature>
<comment type="caution">
    <text evidence="4">The sequence shown here is derived from an EMBL/GenBank/DDBJ whole genome shotgun (WGS) entry which is preliminary data.</text>
</comment>
<evidence type="ECO:0000256" key="1">
    <source>
        <dbReference type="SAM" id="MobiDB-lite"/>
    </source>
</evidence>
<reference evidence="4" key="1">
    <citation type="submission" date="2021-05" db="EMBL/GenBank/DDBJ databases">
        <title>The genome of the haptophyte Pavlova lutheri (Diacronema luteri, Pavlovales) - a model for lipid biosynthesis in eukaryotic algae.</title>
        <authorList>
            <person name="Hulatt C.J."/>
            <person name="Posewitz M.C."/>
        </authorList>
    </citation>
    <scope>NUCLEOTIDE SEQUENCE</scope>
    <source>
        <strain evidence="4">NIVA-4/92</strain>
    </source>
</reference>
<organism evidence="4 5">
    <name type="scientific">Diacronema lutheri</name>
    <name type="common">Unicellular marine alga</name>
    <name type="synonym">Monochrysis lutheri</name>
    <dbReference type="NCBI Taxonomy" id="2081491"/>
    <lineage>
        <taxon>Eukaryota</taxon>
        <taxon>Haptista</taxon>
        <taxon>Haptophyta</taxon>
        <taxon>Pavlovophyceae</taxon>
        <taxon>Pavlovales</taxon>
        <taxon>Pavlovaceae</taxon>
        <taxon>Diacronema</taxon>
    </lineage>
</organism>
<sequence length="112" mass="11460">MAAAALREAMCVVLLALPSHAFVLRAPAAQLWQPTRCAPPAHAYRRCRASADDAGRGRDGPGEDRARDALTPSGSPPSGPTSLAAYLLPYAAGVLVALMLASAAFYAVVTGG</sequence>
<evidence type="ECO:0000256" key="2">
    <source>
        <dbReference type="SAM" id="Phobius"/>
    </source>
</evidence>
<name>A0A8J5XBG2_DIALT</name>
<keyword evidence="2" id="KW-0812">Transmembrane</keyword>
<dbReference type="EMBL" id="JAGTXO010000032">
    <property type="protein sequence ID" value="KAG8460483.1"/>
    <property type="molecule type" value="Genomic_DNA"/>
</dbReference>
<feature type="region of interest" description="Disordered" evidence="1">
    <location>
        <begin position="48"/>
        <end position="79"/>
    </location>
</feature>
<feature type="chain" id="PRO_5035153996" evidence="3">
    <location>
        <begin position="22"/>
        <end position="112"/>
    </location>
</feature>
<evidence type="ECO:0000313" key="4">
    <source>
        <dbReference type="EMBL" id="KAG8460483.1"/>
    </source>
</evidence>
<evidence type="ECO:0000313" key="5">
    <source>
        <dbReference type="Proteomes" id="UP000751190"/>
    </source>
</evidence>
<accession>A0A8J5XBG2</accession>
<dbReference type="Proteomes" id="UP000751190">
    <property type="component" value="Unassembled WGS sequence"/>
</dbReference>